<dbReference type="EMBL" id="JAVRBK010000009">
    <property type="protein sequence ID" value="KAK5639702.1"/>
    <property type="molecule type" value="Genomic_DNA"/>
</dbReference>
<keyword evidence="1" id="KW-0472">Membrane</keyword>
<name>A0AAN7V1Y4_9COLE</name>
<dbReference type="PANTHER" id="PTHR15256:SF6">
    <property type="entry name" value="INTEGRAL MEMBRANE PROTEIN DGCR2_IDD"/>
    <property type="match status" value="1"/>
</dbReference>
<protein>
    <recommendedName>
        <fullName evidence="4">Integral membrane protein DGCR2/IDD</fullName>
    </recommendedName>
</protein>
<feature type="transmembrane region" description="Helical" evidence="1">
    <location>
        <begin position="7"/>
        <end position="30"/>
    </location>
</feature>
<evidence type="ECO:0000256" key="1">
    <source>
        <dbReference type="SAM" id="Phobius"/>
    </source>
</evidence>
<dbReference type="PANTHER" id="PTHR15256">
    <property type="entry name" value="INTEGRAL MEMBRANE PROTEIN DGCR2/IDD"/>
    <property type="match status" value="1"/>
</dbReference>
<evidence type="ECO:0008006" key="4">
    <source>
        <dbReference type="Google" id="ProtNLM"/>
    </source>
</evidence>
<dbReference type="AlphaFoldDB" id="A0AAN7V1Y4"/>
<sequence>MCFEIVLCLLCKCLLFIIIVVIIKIISLFLCGIEEECTDFQGHTVAHGMLYVPGPAVCTMCVCYHSEPMWCKAIYCDPPYFCNKFRVGERCCEFECLDPPGEEAAKMLEKYRKSRQRANSQTWNHHCALPLLFSIITGVLLVTYMI</sequence>
<dbReference type="InterPro" id="IPR042378">
    <property type="entry name" value="IDD"/>
</dbReference>
<proteinExistence type="predicted"/>
<keyword evidence="1" id="KW-0812">Transmembrane</keyword>
<reference evidence="2 3" key="1">
    <citation type="journal article" date="2024" name="Insects">
        <title>An Improved Chromosome-Level Genome Assembly of the Firefly Pyrocoelia pectoralis.</title>
        <authorList>
            <person name="Fu X."/>
            <person name="Meyer-Rochow V.B."/>
            <person name="Ballantyne L."/>
            <person name="Zhu X."/>
        </authorList>
    </citation>
    <scope>NUCLEOTIDE SEQUENCE [LARGE SCALE GENOMIC DNA]</scope>
    <source>
        <strain evidence="2">XCY_ONT2</strain>
    </source>
</reference>
<dbReference type="GO" id="GO:0016020">
    <property type="term" value="C:membrane"/>
    <property type="evidence" value="ECO:0007669"/>
    <property type="project" value="TreeGrafter"/>
</dbReference>
<evidence type="ECO:0000313" key="2">
    <source>
        <dbReference type="EMBL" id="KAK5639702.1"/>
    </source>
</evidence>
<feature type="transmembrane region" description="Helical" evidence="1">
    <location>
        <begin position="123"/>
        <end position="144"/>
    </location>
</feature>
<organism evidence="2 3">
    <name type="scientific">Pyrocoelia pectoralis</name>
    <dbReference type="NCBI Taxonomy" id="417401"/>
    <lineage>
        <taxon>Eukaryota</taxon>
        <taxon>Metazoa</taxon>
        <taxon>Ecdysozoa</taxon>
        <taxon>Arthropoda</taxon>
        <taxon>Hexapoda</taxon>
        <taxon>Insecta</taxon>
        <taxon>Pterygota</taxon>
        <taxon>Neoptera</taxon>
        <taxon>Endopterygota</taxon>
        <taxon>Coleoptera</taxon>
        <taxon>Polyphaga</taxon>
        <taxon>Elateriformia</taxon>
        <taxon>Elateroidea</taxon>
        <taxon>Lampyridae</taxon>
        <taxon>Lampyrinae</taxon>
        <taxon>Pyrocoelia</taxon>
    </lineage>
</organism>
<accession>A0AAN7V1Y4</accession>
<gene>
    <name evidence="2" type="ORF">RI129_012194</name>
</gene>
<comment type="caution">
    <text evidence="2">The sequence shown here is derived from an EMBL/GenBank/DDBJ whole genome shotgun (WGS) entry which is preliminary data.</text>
</comment>
<keyword evidence="3" id="KW-1185">Reference proteome</keyword>
<dbReference type="Proteomes" id="UP001329430">
    <property type="component" value="Chromosome 9"/>
</dbReference>
<evidence type="ECO:0000313" key="3">
    <source>
        <dbReference type="Proteomes" id="UP001329430"/>
    </source>
</evidence>
<keyword evidence="1" id="KW-1133">Transmembrane helix</keyword>